<dbReference type="Gene3D" id="2.60.40.10">
    <property type="entry name" value="Immunoglobulins"/>
    <property type="match status" value="1"/>
</dbReference>
<accession>A0A4C1ZMI9</accession>
<proteinExistence type="predicted"/>
<evidence type="ECO:0008006" key="3">
    <source>
        <dbReference type="Google" id="ProtNLM"/>
    </source>
</evidence>
<dbReference type="AlphaFoldDB" id="A0A4C1ZMI9"/>
<protein>
    <recommendedName>
        <fullName evidence="3">Ig-like domain-containing protein</fullName>
    </recommendedName>
</protein>
<dbReference type="OrthoDB" id="10012075at2759"/>
<organism evidence="1 2">
    <name type="scientific">Eumeta variegata</name>
    <name type="common">Bagworm moth</name>
    <name type="synonym">Eumeta japonica</name>
    <dbReference type="NCBI Taxonomy" id="151549"/>
    <lineage>
        <taxon>Eukaryota</taxon>
        <taxon>Metazoa</taxon>
        <taxon>Ecdysozoa</taxon>
        <taxon>Arthropoda</taxon>
        <taxon>Hexapoda</taxon>
        <taxon>Insecta</taxon>
        <taxon>Pterygota</taxon>
        <taxon>Neoptera</taxon>
        <taxon>Endopterygota</taxon>
        <taxon>Lepidoptera</taxon>
        <taxon>Glossata</taxon>
        <taxon>Ditrysia</taxon>
        <taxon>Tineoidea</taxon>
        <taxon>Psychidae</taxon>
        <taxon>Oiketicinae</taxon>
        <taxon>Eumeta</taxon>
    </lineage>
</organism>
<gene>
    <name evidence="1" type="ORF">EVAR_60996_1</name>
</gene>
<sequence length="220" mass="24576">MRYITKRDGTISFNAHKVKCSARLKKFSFKIINIRTRDRDGDGEEKTLKVSRWHRRSDRNAFVQFAQFASGVPAHRRAGGPGSIEFNLLALSVVDGENLTIWKVSRLHMGAYLCIASNGVPPSISKRVMLMVQCNVQKYYFSRGRASLTSIYDDAASLPDGAFRRIGRNCAQLEHYADVNTARTRNGDTIYLRGGRRLVRIAAAPPAPPAPPRALFAAHE</sequence>
<name>A0A4C1ZMI9_EUMVA</name>
<evidence type="ECO:0000313" key="2">
    <source>
        <dbReference type="Proteomes" id="UP000299102"/>
    </source>
</evidence>
<dbReference type="EMBL" id="BGZK01002020">
    <property type="protein sequence ID" value="GBP89696.1"/>
    <property type="molecule type" value="Genomic_DNA"/>
</dbReference>
<dbReference type="Proteomes" id="UP000299102">
    <property type="component" value="Unassembled WGS sequence"/>
</dbReference>
<evidence type="ECO:0000313" key="1">
    <source>
        <dbReference type="EMBL" id="GBP89696.1"/>
    </source>
</evidence>
<reference evidence="1 2" key="1">
    <citation type="journal article" date="2019" name="Commun. Biol.">
        <title>The bagworm genome reveals a unique fibroin gene that provides high tensile strength.</title>
        <authorList>
            <person name="Kono N."/>
            <person name="Nakamura H."/>
            <person name="Ohtoshi R."/>
            <person name="Tomita M."/>
            <person name="Numata K."/>
            <person name="Arakawa K."/>
        </authorList>
    </citation>
    <scope>NUCLEOTIDE SEQUENCE [LARGE SCALE GENOMIC DNA]</scope>
</reference>
<comment type="caution">
    <text evidence="1">The sequence shown here is derived from an EMBL/GenBank/DDBJ whole genome shotgun (WGS) entry which is preliminary data.</text>
</comment>
<keyword evidence="2" id="KW-1185">Reference proteome</keyword>
<dbReference type="STRING" id="151549.A0A4C1ZMI9"/>
<dbReference type="InterPro" id="IPR013783">
    <property type="entry name" value="Ig-like_fold"/>
</dbReference>